<feature type="transmembrane region" description="Helical" evidence="1">
    <location>
        <begin position="182"/>
        <end position="200"/>
    </location>
</feature>
<feature type="transmembrane region" description="Helical" evidence="1">
    <location>
        <begin position="139"/>
        <end position="162"/>
    </location>
</feature>
<reference evidence="2 3" key="1">
    <citation type="submission" date="2023-09" db="EMBL/GenBank/DDBJ databases">
        <title>Buttiauxella selenatireducens sp. nov., isolated from the rhizosphere of Cardamine hupingshanesis.</title>
        <authorList>
            <person name="Zhang S."/>
            <person name="Xu Z."/>
            <person name="Wang H."/>
            <person name="Guo Y."/>
        </authorList>
    </citation>
    <scope>NUCLEOTIDE SEQUENCE [LARGE SCALE GENOMIC DNA]</scope>
    <source>
        <strain evidence="2 3">R73</strain>
    </source>
</reference>
<dbReference type="Pfam" id="PF14348">
    <property type="entry name" value="DtrJ-like"/>
    <property type="match status" value="1"/>
</dbReference>
<keyword evidence="3" id="KW-1185">Reference proteome</keyword>
<organism evidence="2 3">
    <name type="scientific">Buttiauxella selenatireducens</name>
    <dbReference type="NCBI Taxonomy" id="3073902"/>
    <lineage>
        <taxon>Bacteria</taxon>
        <taxon>Pseudomonadati</taxon>
        <taxon>Pseudomonadota</taxon>
        <taxon>Gammaproteobacteria</taxon>
        <taxon>Enterobacterales</taxon>
        <taxon>Enterobacteriaceae</taxon>
        <taxon>Buttiauxella</taxon>
    </lineage>
</organism>
<protein>
    <submittedName>
        <fullName evidence="2">TIGR03747 family integrating conjugative element membrane protein</fullName>
    </submittedName>
</protein>
<sequence length="232" mass="25927">MSESAAVQKPPSQGIITTLLSWTGRVISALMVSLCFSLAAEWVGIAFFWPGLGAQHSHMMMRKELGWFAQNVQQSLLSADPVGQLEHCLQLTWQWLFVNTKVVEWLASLRIKPSGEIVRSAAVYGEAAIYITLTFVLRVFILLLTAPLFLLAAITGVIDGLVRRDIRRFGCGYESGFVYHRAKRMVLPVFFLAWVIYLSLPFSIPPWVVLLPAAFLFGITVSITVGTFKKYI</sequence>
<proteinExistence type="predicted"/>
<dbReference type="Proteomes" id="UP001246690">
    <property type="component" value="Chromosome"/>
</dbReference>
<feature type="transmembrane region" description="Helical" evidence="1">
    <location>
        <begin position="206"/>
        <end position="228"/>
    </location>
</feature>
<dbReference type="EMBL" id="CP133838">
    <property type="protein sequence ID" value="WMY72488.1"/>
    <property type="molecule type" value="Genomic_DNA"/>
</dbReference>
<keyword evidence="1" id="KW-0812">Transmembrane</keyword>
<accession>A0ABY9S661</accession>
<evidence type="ECO:0000256" key="1">
    <source>
        <dbReference type="SAM" id="Phobius"/>
    </source>
</evidence>
<dbReference type="InterPro" id="IPR022266">
    <property type="entry name" value="DtrJ-like"/>
</dbReference>
<gene>
    <name evidence="2" type="ORF">RHD99_13435</name>
</gene>
<feature type="transmembrane region" description="Helical" evidence="1">
    <location>
        <begin position="26"/>
        <end position="52"/>
    </location>
</feature>
<keyword evidence="1" id="KW-0472">Membrane</keyword>
<evidence type="ECO:0000313" key="2">
    <source>
        <dbReference type="EMBL" id="WMY72488.1"/>
    </source>
</evidence>
<keyword evidence="1" id="KW-1133">Transmembrane helix</keyword>
<evidence type="ECO:0000313" key="3">
    <source>
        <dbReference type="Proteomes" id="UP001246690"/>
    </source>
</evidence>
<dbReference type="RefSeq" id="WP_309874420.1">
    <property type="nucleotide sequence ID" value="NZ_CP133838.1"/>
</dbReference>
<dbReference type="NCBIfam" id="TIGR03747">
    <property type="entry name" value="conj_TIGR03747"/>
    <property type="match status" value="1"/>
</dbReference>
<name>A0ABY9S661_9ENTR</name>